<evidence type="ECO:0000313" key="4">
    <source>
        <dbReference type="EMBL" id="UOF90877.1"/>
    </source>
</evidence>
<comment type="function">
    <text evidence="1">SASP are bound to spore DNA. They are double-stranded DNA-binding proteins that cause DNA to change to an a-like conformation. They protect the DNA backbone from chemical and enzymatic cleavage and are thus involved in dormant spore's high resistance to UV light.</text>
</comment>
<dbReference type="Pfam" id="PF00269">
    <property type="entry name" value="SASP"/>
    <property type="match status" value="1"/>
</dbReference>
<name>A0ABY4CN52_9BACL</name>
<dbReference type="InterPro" id="IPR050847">
    <property type="entry name" value="SASP_DNA-binding"/>
</dbReference>
<dbReference type="RefSeq" id="WP_347437573.1">
    <property type="nucleotide sequence ID" value="NZ_CP089291.1"/>
</dbReference>
<gene>
    <name evidence="4" type="ORF">LSG31_00905</name>
</gene>
<dbReference type="PROSITE" id="PS00304">
    <property type="entry name" value="SASP_1"/>
    <property type="match status" value="1"/>
</dbReference>
<keyword evidence="3" id="KW-0238">DNA-binding</keyword>
<dbReference type="InterPro" id="IPR018126">
    <property type="entry name" value="SASP_alpha/beta-type_CS"/>
</dbReference>
<evidence type="ECO:0000256" key="2">
    <source>
        <dbReference type="ARBA" id="ARBA00005442"/>
    </source>
</evidence>
<dbReference type="EMBL" id="CP089291">
    <property type="protein sequence ID" value="UOF90877.1"/>
    <property type="molecule type" value="Genomic_DNA"/>
</dbReference>
<reference evidence="4" key="1">
    <citation type="submission" date="2021-12" db="EMBL/GenBank/DDBJ databases">
        <title>Alicyclobacillaceae gen. nov., sp. nov., isolated from chalcocite enrichment system.</title>
        <authorList>
            <person name="Jiang Z."/>
        </authorList>
    </citation>
    <scope>NUCLEOTIDE SEQUENCE</scope>
    <source>
        <strain evidence="4">MYW30-H2</strain>
    </source>
</reference>
<dbReference type="Gene3D" id="6.10.10.80">
    <property type="entry name" value="Small, acid-soluble spore protein, alpha/beta type-like"/>
    <property type="match status" value="1"/>
</dbReference>
<comment type="similarity">
    <text evidence="2">Belongs to the alpha/beta-type SASP family.</text>
</comment>
<dbReference type="InterPro" id="IPR038300">
    <property type="entry name" value="SASP_sf_alpha/beta"/>
</dbReference>
<accession>A0ABY4CN52</accession>
<protein>
    <submittedName>
        <fullName evidence="4">Alpha/beta-type small acid-soluble spore protein</fullName>
    </submittedName>
</protein>
<proteinExistence type="inferred from homology"/>
<evidence type="ECO:0000256" key="3">
    <source>
        <dbReference type="ARBA" id="ARBA00023125"/>
    </source>
</evidence>
<sequence length="67" mass="7134">MANNNSSNNLVVSNASHALEQMKYEIASEFGVQLGADTTSRQNGSVGGEITKRLVAFAEQSLSGKQF</sequence>
<keyword evidence="5" id="KW-1185">Reference proteome</keyword>
<dbReference type="PANTHER" id="PTHR36107">
    <property type="entry name" value="SMALL, ACID-SOLUBLE SPORE PROTEIN A"/>
    <property type="match status" value="1"/>
</dbReference>
<organism evidence="4 5">
    <name type="scientific">Fodinisporobacter ferrooxydans</name>
    <dbReference type="NCBI Taxonomy" id="2901836"/>
    <lineage>
        <taxon>Bacteria</taxon>
        <taxon>Bacillati</taxon>
        <taxon>Bacillota</taxon>
        <taxon>Bacilli</taxon>
        <taxon>Bacillales</taxon>
        <taxon>Alicyclobacillaceae</taxon>
        <taxon>Fodinisporobacter</taxon>
    </lineage>
</organism>
<dbReference type="PROSITE" id="PS00684">
    <property type="entry name" value="SASP_2"/>
    <property type="match status" value="1"/>
</dbReference>
<dbReference type="InterPro" id="IPR001448">
    <property type="entry name" value="SASP_alpha/beta-type"/>
</dbReference>
<dbReference type="Proteomes" id="UP000830167">
    <property type="component" value="Chromosome"/>
</dbReference>
<evidence type="ECO:0000313" key="5">
    <source>
        <dbReference type="Proteomes" id="UP000830167"/>
    </source>
</evidence>
<dbReference type="PANTHER" id="PTHR36107:SF1">
    <property type="entry name" value="SMALL, ACID-SOLUBLE SPORE PROTEIN A"/>
    <property type="match status" value="1"/>
</dbReference>
<evidence type="ECO:0000256" key="1">
    <source>
        <dbReference type="ARBA" id="ARBA00003863"/>
    </source>
</evidence>